<name>A0ABM6CVC7_9BORD</name>
<evidence type="ECO:0000313" key="3">
    <source>
        <dbReference type="Proteomes" id="UP000091897"/>
    </source>
</evidence>
<protein>
    <recommendedName>
        <fullName evidence="4">DUF2784 domain-containing protein</fullName>
    </recommendedName>
</protein>
<proteinExistence type="predicted"/>
<evidence type="ECO:0008006" key="4">
    <source>
        <dbReference type="Google" id="ProtNLM"/>
    </source>
</evidence>
<feature type="transmembrane region" description="Helical" evidence="1">
    <location>
        <begin position="101"/>
        <end position="119"/>
    </location>
</feature>
<evidence type="ECO:0000313" key="2">
    <source>
        <dbReference type="EMBL" id="ANN68078.1"/>
    </source>
</evidence>
<dbReference type="RefSeq" id="WP_066353514.1">
    <property type="nucleotide sequence ID" value="NZ_CBCSFJ010000016.1"/>
</dbReference>
<gene>
    <name evidence="2" type="ORF">BAU06_18840</name>
</gene>
<evidence type="ECO:0000256" key="1">
    <source>
        <dbReference type="SAM" id="Phobius"/>
    </source>
</evidence>
<keyword evidence="1" id="KW-0812">Transmembrane</keyword>
<reference evidence="2 3" key="1">
    <citation type="submission" date="2016-06" db="EMBL/GenBank/DDBJ databases">
        <title>Complete genome sequences of Bordetella bronchialis and Bordetella flabilis.</title>
        <authorList>
            <person name="LiPuma J.J."/>
            <person name="Spilker T."/>
        </authorList>
    </citation>
    <scope>NUCLEOTIDE SEQUENCE [LARGE SCALE GENOMIC DNA]</scope>
    <source>
        <strain evidence="2 3">AU3182</strain>
    </source>
</reference>
<organism evidence="2 3">
    <name type="scientific">Bordetella bronchialis</name>
    <dbReference type="NCBI Taxonomy" id="463025"/>
    <lineage>
        <taxon>Bacteria</taxon>
        <taxon>Pseudomonadati</taxon>
        <taxon>Pseudomonadota</taxon>
        <taxon>Betaproteobacteria</taxon>
        <taxon>Burkholderiales</taxon>
        <taxon>Alcaligenaceae</taxon>
        <taxon>Bordetella</taxon>
    </lineage>
</organism>
<keyword evidence="1" id="KW-0472">Membrane</keyword>
<feature type="transmembrane region" description="Helical" evidence="1">
    <location>
        <begin position="39"/>
        <end position="58"/>
    </location>
</feature>
<keyword evidence="1" id="KW-1133">Transmembrane helix</keyword>
<dbReference type="Proteomes" id="UP000091897">
    <property type="component" value="Chromosome"/>
</dbReference>
<dbReference type="InterPro" id="IPR021218">
    <property type="entry name" value="DUF2784"/>
</dbReference>
<feature type="transmembrane region" description="Helical" evidence="1">
    <location>
        <begin position="15"/>
        <end position="34"/>
    </location>
</feature>
<dbReference type="EMBL" id="CP016170">
    <property type="protein sequence ID" value="ANN68078.1"/>
    <property type="molecule type" value="Genomic_DNA"/>
</dbReference>
<accession>A0ABM6CVC7</accession>
<keyword evidence="3" id="KW-1185">Reference proteome</keyword>
<dbReference type="Pfam" id="PF10861">
    <property type="entry name" value="DUF2784"/>
    <property type="match status" value="1"/>
</dbReference>
<sequence>MVTPLTYRILADGVLVLHGLFVAWVIVGGLAAFWKRWLVLLHLPALAWGAMVAGMGWICPLTPLENALRVRAGLRPYGGDFIQHYLAALIYPPELTRDTQVLLACLLLGGNLAVYALLYRRWRKKR</sequence>